<proteinExistence type="inferred from homology"/>
<evidence type="ECO:0000313" key="4">
    <source>
        <dbReference type="EMBL" id="WFL78055.1"/>
    </source>
</evidence>
<dbReference type="Gene3D" id="3.40.50.1820">
    <property type="entry name" value="alpha/beta hydrolase"/>
    <property type="match status" value="1"/>
</dbReference>
<evidence type="ECO:0000259" key="3">
    <source>
        <dbReference type="Pfam" id="PF12697"/>
    </source>
</evidence>
<comment type="similarity">
    <text evidence="2">Belongs to the AB hydrolase superfamily. FUS2 hydrolase family.</text>
</comment>
<gene>
    <name evidence="4" type="ORF">P7228_03015</name>
</gene>
<reference evidence="4 5" key="1">
    <citation type="submission" date="2023-03" db="EMBL/GenBank/DDBJ databases">
        <title>Altererythrobacter sp. CAU 1644 isolated from sand.</title>
        <authorList>
            <person name="Kim W."/>
        </authorList>
    </citation>
    <scope>NUCLEOTIDE SEQUENCE [LARGE SCALE GENOMIC DNA]</scope>
    <source>
        <strain evidence="4 5">CAU 1644</strain>
    </source>
</reference>
<evidence type="ECO:0000256" key="2">
    <source>
        <dbReference type="ARBA" id="ARBA00038115"/>
    </source>
</evidence>
<dbReference type="InterPro" id="IPR050261">
    <property type="entry name" value="FrsA_esterase"/>
</dbReference>
<accession>A0ABY8FUV9</accession>
<dbReference type="InterPro" id="IPR000073">
    <property type="entry name" value="AB_hydrolase_1"/>
</dbReference>
<dbReference type="Proteomes" id="UP001215827">
    <property type="component" value="Chromosome"/>
</dbReference>
<dbReference type="GO" id="GO:0016787">
    <property type="term" value="F:hydrolase activity"/>
    <property type="evidence" value="ECO:0007669"/>
    <property type="project" value="UniProtKB-KW"/>
</dbReference>
<sequence>MRRDITFLSGAERCAAWLYTSEAAPSATCIVMAHGFGGTRHYGLDAYASAFQAAGHDVLLFDYRHFGESEGNPRGLLKVSLQHADWRAAIAHARSLGYRQIVLWGSSFAGGHVLHIAAEYDDLAGVIAQVPHISALATSLAVPLGKLPRVAGAIVADALLSLFGKRHMIKAFAPPGEFGAMSTPGAYDALVAMLPGSEWRDYFDEHNRVTALSLLETLRYSPGKRAAEITCPVLLQAGRRDRTTPFEPARRAAARMPDCEFRAHDCDHFDVYLGECFAAVVAEQLDFLHRRIPESTQ</sequence>
<dbReference type="PANTHER" id="PTHR22946:SF9">
    <property type="entry name" value="POLYKETIDE TRANSFERASE AF380"/>
    <property type="match status" value="1"/>
</dbReference>
<evidence type="ECO:0000256" key="1">
    <source>
        <dbReference type="ARBA" id="ARBA00022801"/>
    </source>
</evidence>
<name>A0ABY8FUV9_9SPHN</name>
<dbReference type="SUPFAM" id="SSF53474">
    <property type="entry name" value="alpha/beta-Hydrolases"/>
    <property type="match status" value="1"/>
</dbReference>
<dbReference type="PANTHER" id="PTHR22946">
    <property type="entry name" value="DIENELACTONE HYDROLASE DOMAIN-CONTAINING PROTEIN-RELATED"/>
    <property type="match status" value="1"/>
</dbReference>
<keyword evidence="1 4" id="KW-0378">Hydrolase</keyword>
<organism evidence="4 5">
    <name type="scientific">Altererythrobacter arenosus</name>
    <dbReference type="NCBI Taxonomy" id="3032592"/>
    <lineage>
        <taxon>Bacteria</taxon>
        <taxon>Pseudomonadati</taxon>
        <taxon>Pseudomonadota</taxon>
        <taxon>Alphaproteobacteria</taxon>
        <taxon>Sphingomonadales</taxon>
        <taxon>Erythrobacteraceae</taxon>
        <taxon>Altererythrobacter</taxon>
    </lineage>
</organism>
<protein>
    <submittedName>
        <fullName evidence="4">Alpha/beta hydrolase</fullName>
    </submittedName>
</protein>
<dbReference type="RefSeq" id="WP_278016746.1">
    <property type="nucleotide sequence ID" value="NZ_CP121106.1"/>
</dbReference>
<keyword evidence="5" id="KW-1185">Reference proteome</keyword>
<dbReference type="Pfam" id="PF12697">
    <property type="entry name" value="Abhydrolase_6"/>
    <property type="match status" value="1"/>
</dbReference>
<evidence type="ECO:0000313" key="5">
    <source>
        <dbReference type="Proteomes" id="UP001215827"/>
    </source>
</evidence>
<dbReference type="InterPro" id="IPR029058">
    <property type="entry name" value="AB_hydrolase_fold"/>
</dbReference>
<feature type="domain" description="AB hydrolase-1" evidence="3">
    <location>
        <begin position="30"/>
        <end position="273"/>
    </location>
</feature>
<dbReference type="EMBL" id="CP121106">
    <property type="protein sequence ID" value="WFL78055.1"/>
    <property type="molecule type" value="Genomic_DNA"/>
</dbReference>